<feature type="transmembrane region" description="Helical" evidence="8">
    <location>
        <begin position="21"/>
        <end position="40"/>
    </location>
</feature>
<dbReference type="Pfam" id="PF07690">
    <property type="entry name" value="MFS_1"/>
    <property type="match status" value="1"/>
</dbReference>
<evidence type="ECO:0000256" key="2">
    <source>
        <dbReference type="ARBA" id="ARBA00022448"/>
    </source>
</evidence>
<feature type="transmembrane region" description="Helical" evidence="8">
    <location>
        <begin position="338"/>
        <end position="359"/>
    </location>
</feature>
<accession>A0AB38YJL5</accession>
<dbReference type="PANTHER" id="PTHR23535">
    <property type="entry name" value="SUGAR EFFLUX TRANSPORTER A-RELATED"/>
    <property type="match status" value="1"/>
</dbReference>
<proteinExistence type="predicted"/>
<comment type="subcellular location">
    <subcellularLocation>
        <location evidence="1">Cell membrane</location>
        <topology evidence="1">Multi-pass membrane protein</topology>
    </subcellularLocation>
</comment>
<keyword evidence="6 8" id="KW-1133">Transmembrane helix</keyword>
<feature type="transmembrane region" description="Helical" evidence="8">
    <location>
        <begin position="85"/>
        <end position="102"/>
    </location>
</feature>
<evidence type="ECO:0000256" key="1">
    <source>
        <dbReference type="ARBA" id="ARBA00004651"/>
    </source>
</evidence>
<evidence type="ECO:0000256" key="3">
    <source>
        <dbReference type="ARBA" id="ARBA00022475"/>
    </source>
</evidence>
<evidence type="ECO:0000256" key="4">
    <source>
        <dbReference type="ARBA" id="ARBA00022597"/>
    </source>
</evidence>
<dbReference type="GO" id="GO:0022857">
    <property type="term" value="F:transmembrane transporter activity"/>
    <property type="evidence" value="ECO:0007669"/>
    <property type="project" value="InterPro"/>
</dbReference>
<name>A0AB38YJL5_9GAMM</name>
<dbReference type="EMBL" id="CP101717">
    <property type="protein sequence ID" value="WLD59251.1"/>
    <property type="molecule type" value="Genomic_DNA"/>
</dbReference>
<feature type="transmembrane region" description="Helical" evidence="8">
    <location>
        <begin position="52"/>
        <end position="73"/>
    </location>
</feature>
<feature type="transmembrane region" description="Helical" evidence="8">
    <location>
        <begin position="213"/>
        <end position="234"/>
    </location>
</feature>
<feature type="transmembrane region" description="Helical" evidence="8">
    <location>
        <begin position="240"/>
        <end position="266"/>
    </location>
</feature>
<evidence type="ECO:0000313" key="9">
    <source>
        <dbReference type="EMBL" id="WLD59251.1"/>
    </source>
</evidence>
<feature type="transmembrane region" description="Helical" evidence="8">
    <location>
        <begin position="278"/>
        <end position="300"/>
    </location>
</feature>
<dbReference type="CDD" id="cd17471">
    <property type="entry name" value="MFS_Set"/>
    <property type="match status" value="1"/>
</dbReference>
<protein>
    <submittedName>
        <fullName evidence="9">Sugar efflux transporter</fullName>
    </submittedName>
</protein>
<dbReference type="AlphaFoldDB" id="A0AB38YJL5"/>
<reference evidence="9" key="1">
    <citation type="submission" date="2022-07" db="EMBL/GenBank/DDBJ databases">
        <title>Complete genome sequence of Salinispirillum sp. LH10-3-1 capable of multiple carbohydrate inversion isolated from a soda lake.</title>
        <authorList>
            <person name="Liu J."/>
            <person name="Zhai Y."/>
            <person name="Zhang H."/>
            <person name="Yang H."/>
            <person name="Qu J."/>
            <person name="Li J."/>
        </authorList>
    </citation>
    <scope>NUCLEOTIDE SEQUENCE</scope>
    <source>
        <strain evidence="9">LH 10-3-1</strain>
    </source>
</reference>
<keyword evidence="5 8" id="KW-0812">Transmembrane</keyword>
<keyword evidence="7 8" id="KW-0472">Membrane</keyword>
<feature type="transmembrane region" description="Helical" evidence="8">
    <location>
        <begin position="365"/>
        <end position="384"/>
    </location>
</feature>
<feature type="transmembrane region" description="Helical" evidence="8">
    <location>
        <begin position="306"/>
        <end position="326"/>
    </location>
</feature>
<evidence type="ECO:0000256" key="5">
    <source>
        <dbReference type="ARBA" id="ARBA00022692"/>
    </source>
</evidence>
<sequence>MTSTTAKHWTAFWLSPIIVRLLFLALMLGLAGAAVFPVLSTHLATGLGISPLWIGLFFLLNTAAGIGVSHYLAKASDKGLSRIGILWVAVTISALGSIAMGYTTHYGLLLVVGMLWFGLSSTAQPQLFALAREQVDDQHAALFQSVMRASISLSWIAGPPLAYLLFEAIGFTRLMWITGGMFFISLTLLPGLKDSALVAAQQTPLPANRRIKWLFIMLAAVFAANSMYIVYMPLYLRETLGIMGIAPGLLMGLAAGLEIPLMIGAGAMAHRWPLFRPLWIAVVGGAVFYLGIYLFSSFAWLLVLQIFNAVLIGLAAGIGISVFQALMRDRLGMASTLYSNAIKTGGLVGAGFGGLLAEVAGYQNVFLGSLALIGVAILALWQCAHPRHNVLKSRTEI</sequence>
<feature type="transmembrane region" description="Helical" evidence="8">
    <location>
        <begin position="108"/>
        <end position="130"/>
    </location>
</feature>
<evidence type="ECO:0000256" key="6">
    <source>
        <dbReference type="ARBA" id="ARBA00022989"/>
    </source>
</evidence>
<feature type="transmembrane region" description="Helical" evidence="8">
    <location>
        <begin position="174"/>
        <end position="192"/>
    </location>
</feature>
<evidence type="ECO:0000256" key="7">
    <source>
        <dbReference type="ARBA" id="ARBA00023136"/>
    </source>
</evidence>
<evidence type="ECO:0000256" key="8">
    <source>
        <dbReference type="SAM" id="Phobius"/>
    </source>
</evidence>
<dbReference type="SUPFAM" id="SSF103473">
    <property type="entry name" value="MFS general substrate transporter"/>
    <property type="match status" value="1"/>
</dbReference>
<feature type="transmembrane region" description="Helical" evidence="8">
    <location>
        <begin position="142"/>
        <end position="162"/>
    </location>
</feature>
<dbReference type="RefSeq" id="WP_304996542.1">
    <property type="nucleotide sequence ID" value="NZ_CP101717.1"/>
</dbReference>
<keyword evidence="2" id="KW-0813">Transport</keyword>
<dbReference type="Gene3D" id="1.20.1250.20">
    <property type="entry name" value="MFS general substrate transporter like domains"/>
    <property type="match status" value="2"/>
</dbReference>
<dbReference type="PANTHER" id="PTHR23535:SF2">
    <property type="entry name" value="SUGAR EFFLUX TRANSPORTER A-RELATED"/>
    <property type="match status" value="1"/>
</dbReference>
<organism evidence="9">
    <name type="scientific">Salinispirillum sp. LH 10-3-1</name>
    <dbReference type="NCBI Taxonomy" id="2952525"/>
    <lineage>
        <taxon>Bacteria</taxon>
        <taxon>Pseudomonadati</taxon>
        <taxon>Pseudomonadota</taxon>
        <taxon>Gammaproteobacteria</taxon>
        <taxon>Oceanospirillales</taxon>
        <taxon>Saccharospirillaceae</taxon>
        <taxon>Salinispirillum</taxon>
    </lineage>
</organism>
<dbReference type="InterPro" id="IPR011701">
    <property type="entry name" value="MFS"/>
</dbReference>
<dbReference type="InterPro" id="IPR036259">
    <property type="entry name" value="MFS_trans_sf"/>
</dbReference>
<keyword evidence="3" id="KW-1003">Cell membrane</keyword>
<gene>
    <name evidence="9" type="ORF">NFC81_05590</name>
</gene>
<keyword evidence="4" id="KW-0762">Sugar transport</keyword>
<dbReference type="GO" id="GO:0005886">
    <property type="term" value="C:plasma membrane"/>
    <property type="evidence" value="ECO:0007669"/>
    <property type="project" value="UniProtKB-SubCell"/>
</dbReference>